<evidence type="ECO:0000256" key="2">
    <source>
        <dbReference type="ARBA" id="ARBA00005992"/>
    </source>
</evidence>
<reference evidence="12" key="1">
    <citation type="journal article" date="2019" name="Int. J. Syst. Evol. Microbiol.">
        <title>The Global Catalogue of Microorganisms (GCM) 10K type strain sequencing project: providing services to taxonomists for standard genome sequencing and annotation.</title>
        <authorList>
            <consortium name="The Broad Institute Genomics Platform"/>
            <consortium name="The Broad Institute Genome Sequencing Center for Infectious Disease"/>
            <person name="Wu L."/>
            <person name="Ma J."/>
        </authorList>
    </citation>
    <scope>NUCLEOTIDE SEQUENCE [LARGE SCALE GENOMIC DNA]</scope>
    <source>
        <strain evidence="12">CGMCC 1.12942</strain>
    </source>
</reference>
<evidence type="ECO:0000256" key="1">
    <source>
        <dbReference type="ARBA" id="ARBA00004752"/>
    </source>
</evidence>
<evidence type="ECO:0000313" key="11">
    <source>
        <dbReference type="EMBL" id="MFC7442226.1"/>
    </source>
</evidence>
<dbReference type="Pfam" id="PF03734">
    <property type="entry name" value="YkuD"/>
    <property type="match status" value="1"/>
</dbReference>
<feature type="active site" description="Proton donor/acceptor" evidence="9">
    <location>
        <position position="87"/>
    </location>
</feature>
<dbReference type="Gene3D" id="2.40.440.10">
    <property type="entry name" value="L,D-transpeptidase catalytic domain-like"/>
    <property type="match status" value="1"/>
</dbReference>
<dbReference type="SUPFAM" id="SSF47090">
    <property type="entry name" value="PGBD-like"/>
    <property type="match status" value="1"/>
</dbReference>
<evidence type="ECO:0000259" key="10">
    <source>
        <dbReference type="PROSITE" id="PS52029"/>
    </source>
</evidence>
<evidence type="ECO:0000256" key="5">
    <source>
        <dbReference type="ARBA" id="ARBA00022801"/>
    </source>
</evidence>
<keyword evidence="8 9" id="KW-0961">Cell wall biogenesis/degradation</keyword>
<dbReference type="Pfam" id="PF01471">
    <property type="entry name" value="PG_binding_1"/>
    <property type="match status" value="1"/>
</dbReference>
<feature type="domain" description="L,D-TPase catalytic" evidence="10">
    <location>
        <begin position="18"/>
        <end position="127"/>
    </location>
</feature>
<dbReference type="InterPro" id="IPR036365">
    <property type="entry name" value="PGBD-like_sf"/>
</dbReference>
<comment type="caution">
    <text evidence="11">The sequence shown here is derived from an EMBL/GenBank/DDBJ whole genome shotgun (WGS) entry which is preliminary data.</text>
</comment>
<dbReference type="Proteomes" id="UP001596500">
    <property type="component" value="Unassembled WGS sequence"/>
</dbReference>
<evidence type="ECO:0000256" key="7">
    <source>
        <dbReference type="ARBA" id="ARBA00022984"/>
    </source>
</evidence>
<evidence type="ECO:0000256" key="9">
    <source>
        <dbReference type="PROSITE-ProRule" id="PRU01373"/>
    </source>
</evidence>
<feature type="active site" description="Nucleophile" evidence="9">
    <location>
        <position position="103"/>
    </location>
</feature>
<dbReference type="SUPFAM" id="SSF141523">
    <property type="entry name" value="L,D-transpeptidase catalytic domain-like"/>
    <property type="match status" value="1"/>
</dbReference>
<dbReference type="InterPro" id="IPR038063">
    <property type="entry name" value="Transpep_catalytic_dom"/>
</dbReference>
<evidence type="ECO:0000256" key="6">
    <source>
        <dbReference type="ARBA" id="ARBA00022960"/>
    </source>
</evidence>
<evidence type="ECO:0000256" key="3">
    <source>
        <dbReference type="ARBA" id="ARBA00022676"/>
    </source>
</evidence>
<dbReference type="CDD" id="cd16913">
    <property type="entry name" value="YkuD_like"/>
    <property type="match status" value="1"/>
</dbReference>
<dbReference type="InterPro" id="IPR036366">
    <property type="entry name" value="PGBDSf"/>
</dbReference>
<accession>A0ABW2RMK4</accession>
<name>A0ABW2RMK4_9BACL</name>
<keyword evidence="3" id="KW-0328">Glycosyltransferase</keyword>
<evidence type="ECO:0000313" key="12">
    <source>
        <dbReference type="Proteomes" id="UP001596500"/>
    </source>
</evidence>
<dbReference type="RefSeq" id="WP_379865989.1">
    <property type="nucleotide sequence ID" value="NZ_JBHTBW010000046.1"/>
</dbReference>
<dbReference type="InterPro" id="IPR005490">
    <property type="entry name" value="LD_TPept_cat_dom"/>
</dbReference>
<evidence type="ECO:0000256" key="8">
    <source>
        <dbReference type="ARBA" id="ARBA00023316"/>
    </source>
</evidence>
<protein>
    <submittedName>
        <fullName evidence="11">L,D-transpeptidase family protein</fullName>
    </submittedName>
</protein>
<keyword evidence="7 9" id="KW-0573">Peptidoglycan synthesis</keyword>
<dbReference type="InterPro" id="IPR002477">
    <property type="entry name" value="Peptidoglycan-bd-like"/>
</dbReference>
<dbReference type="Gene3D" id="1.10.101.10">
    <property type="entry name" value="PGBD-like superfamily/PGBD"/>
    <property type="match status" value="1"/>
</dbReference>
<proteinExistence type="inferred from homology"/>
<dbReference type="PANTHER" id="PTHR30582">
    <property type="entry name" value="L,D-TRANSPEPTIDASE"/>
    <property type="match status" value="1"/>
</dbReference>
<keyword evidence="4" id="KW-0808">Transferase</keyword>
<dbReference type="EMBL" id="JBHTBW010000046">
    <property type="protein sequence ID" value="MFC7442226.1"/>
    <property type="molecule type" value="Genomic_DNA"/>
</dbReference>
<keyword evidence="5" id="KW-0378">Hydrolase</keyword>
<keyword evidence="12" id="KW-1185">Reference proteome</keyword>
<gene>
    <name evidence="11" type="ORF">ACFQNG_14120</name>
</gene>
<sequence length="207" mass="23333">MLLPLQVVCAKENKPREVWVLVDLWKHRLYVMKGRQIKAEFVIGIGKEETPTPIGEWFIVDKGKNWGGGFGPCWVGLNVPWGRFGIHGTNKPYSVGKQSSHGCLRLLNTDVEKLFEMVPLGSKVIIEGPILGVNENEKMSKLVQGQKGTLVQLVQNRLYHAGYYNGETDGIFGRELEKAVLRFQEDHGLIKDGQIYIEEYLALGLLE</sequence>
<comment type="similarity">
    <text evidence="2">Belongs to the YkuD family.</text>
</comment>
<dbReference type="InterPro" id="IPR050979">
    <property type="entry name" value="LD-transpeptidase"/>
</dbReference>
<comment type="pathway">
    <text evidence="1 9">Cell wall biogenesis; peptidoglycan biosynthesis.</text>
</comment>
<keyword evidence="6 9" id="KW-0133">Cell shape</keyword>
<dbReference type="PANTHER" id="PTHR30582:SF24">
    <property type="entry name" value="L,D-TRANSPEPTIDASE ERFK_SRFK-RELATED"/>
    <property type="match status" value="1"/>
</dbReference>
<evidence type="ECO:0000256" key="4">
    <source>
        <dbReference type="ARBA" id="ARBA00022679"/>
    </source>
</evidence>
<dbReference type="PROSITE" id="PS52029">
    <property type="entry name" value="LD_TPASE"/>
    <property type="match status" value="1"/>
</dbReference>
<organism evidence="11 12">
    <name type="scientific">Laceyella putida</name>
    <dbReference type="NCBI Taxonomy" id="110101"/>
    <lineage>
        <taxon>Bacteria</taxon>
        <taxon>Bacillati</taxon>
        <taxon>Bacillota</taxon>
        <taxon>Bacilli</taxon>
        <taxon>Bacillales</taxon>
        <taxon>Thermoactinomycetaceae</taxon>
        <taxon>Laceyella</taxon>
    </lineage>
</organism>